<reference evidence="2" key="1">
    <citation type="submission" date="2018-02" db="EMBL/GenBank/DDBJ databases">
        <authorList>
            <person name="Hausmann B."/>
        </authorList>
    </citation>
    <scope>NUCLEOTIDE SEQUENCE [LARGE SCALE GENOMIC DNA]</scope>
    <source>
        <strain evidence="2">Peat soil MAG SbA5</strain>
    </source>
</reference>
<dbReference type="EMBL" id="OKRB01000076">
    <property type="protein sequence ID" value="SPE19136.1"/>
    <property type="molecule type" value="Genomic_DNA"/>
</dbReference>
<sequence length="77" mass="8522">MRRRASACCWLRTQDRRIGELRSRDGGEDIGGLSLDLSSVGNTDWKGEIGIITWKNVTGGITSYISPFFSIMAEGRV</sequence>
<proteinExistence type="predicted"/>
<name>A0A2N9L782_9BACT</name>
<protein>
    <submittedName>
        <fullName evidence="1">Uncharacterized protein</fullName>
    </submittedName>
</protein>
<organism evidence="1 2">
    <name type="scientific">Candidatus Sulfuritelmatomonas gaucii</name>
    <dbReference type="NCBI Taxonomy" id="2043161"/>
    <lineage>
        <taxon>Bacteria</taxon>
        <taxon>Pseudomonadati</taxon>
        <taxon>Acidobacteriota</taxon>
        <taxon>Terriglobia</taxon>
        <taxon>Terriglobales</taxon>
        <taxon>Acidobacteriaceae</taxon>
        <taxon>Candidatus Sulfuritelmatomonas</taxon>
    </lineage>
</organism>
<evidence type="ECO:0000313" key="1">
    <source>
        <dbReference type="EMBL" id="SPE19136.1"/>
    </source>
</evidence>
<evidence type="ECO:0000313" key="2">
    <source>
        <dbReference type="Proteomes" id="UP000239735"/>
    </source>
</evidence>
<dbReference type="Proteomes" id="UP000239735">
    <property type="component" value="Unassembled WGS sequence"/>
</dbReference>
<gene>
    <name evidence="1" type="ORF">SBA5_200048</name>
</gene>
<accession>A0A2N9L782</accession>
<dbReference type="AlphaFoldDB" id="A0A2N9L782"/>